<evidence type="ECO:0000313" key="4">
    <source>
        <dbReference type="EMBL" id="GEM79022.1"/>
    </source>
</evidence>
<dbReference type="InterPro" id="IPR050266">
    <property type="entry name" value="AB_hydrolase_sf"/>
</dbReference>
<evidence type="ECO:0000259" key="3">
    <source>
        <dbReference type="Pfam" id="PF00561"/>
    </source>
</evidence>
<dbReference type="Pfam" id="PF00561">
    <property type="entry name" value="Abhydrolase_1"/>
    <property type="match status" value="1"/>
</dbReference>
<evidence type="ECO:0000256" key="2">
    <source>
        <dbReference type="SAM" id="SignalP"/>
    </source>
</evidence>
<accession>A0A511QR09</accession>
<gene>
    <name evidence="4" type="primary">ydjP</name>
    <name evidence="4" type="ORF">VSU01S_12670</name>
</gene>
<dbReference type="RefSeq" id="WP_119008546.1">
    <property type="nucleotide sequence ID" value="NZ_BJXK01000004.1"/>
</dbReference>
<feature type="domain" description="AB hydrolase-1" evidence="3">
    <location>
        <begin position="54"/>
        <end position="189"/>
    </location>
</feature>
<dbReference type="SUPFAM" id="SSF53474">
    <property type="entry name" value="alpha/beta-Hydrolases"/>
    <property type="match status" value="1"/>
</dbReference>
<dbReference type="AlphaFoldDB" id="A0A511QR09"/>
<organism evidence="4 5">
    <name type="scientific">Vibrio superstes NBRC 103154</name>
    <dbReference type="NCBI Taxonomy" id="1219062"/>
    <lineage>
        <taxon>Bacteria</taxon>
        <taxon>Pseudomonadati</taxon>
        <taxon>Pseudomonadota</taxon>
        <taxon>Gammaproteobacteria</taxon>
        <taxon>Vibrionales</taxon>
        <taxon>Vibrionaceae</taxon>
        <taxon>Vibrio</taxon>
    </lineage>
</organism>
<dbReference type="PANTHER" id="PTHR43798">
    <property type="entry name" value="MONOACYLGLYCEROL LIPASE"/>
    <property type="match status" value="1"/>
</dbReference>
<evidence type="ECO:0000256" key="1">
    <source>
        <dbReference type="ARBA" id="ARBA00022801"/>
    </source>
</evidence>
<dbReference type="Proteomes" id="UP000321113">
    <property type="component" value="Unassembled WGS sequence"/>
</dbReference>
<keyword evidence="2" id="KW-0732">Signal</keyword>
<keyword evidence="5" id="KW-1185">Reference proteome</keyword>
<feature type="chain" id="PRO_5021915401" evidence="2">
    <location>
        <begin position="33"/>
        <end position="305"/>
    </location>
</feature>
<evidence type="ECO:0000313" key="5">
    <source>
        <dbReference type="Proteomes" id="UP000321113"/>
    </source>
</evidence>
<dbReference type="InterPro" id="IPR029058">
    <property type="entry name" value="AB_hydrolase_fold"/>
</dbReference>
<dbReference type="InterPro" id="IPR000073">
    <property type="entry name" value="AB_hydrolase_1"/>
</dbReference>
<dbReference type="EMBL" id="BJXK01000004">
    <property type="protein sequence ID" value="GEM79022.1"/>
    <property type="molecule type" value="Genomic_DNA"/>
</dbReference>
<reference evidence="4 5" key="1">
    <citation type="submission" date="2019-07" db="EMBL/GenBank/DDBJ databases">
        <title>Whole genome shotgun sequence of Vibrio superstes NBRC 103154.</title>
        <authorList>
            <person name="Hosoyama A."/>
            <person name="Uohara A."/>
            <person name="Ohji S."/>
            <person name="Ichikawa N."/>
        </authorList>
    </citation>
    <scope>NUCLEOTIDE SEQUENCE [LARGE SCALE GENOMIC DNA]</scope>
    <source>
        <strain evidence="4 5">NBRC 103154</strain>
    </source>
</reference>
<dbReference type="PANTHER" id="PTHR43798:SF31">
    <property type="entry name" value="AB HYDROLASE SUPERFAMILY PROTEIN YCLE"/>
    <property type="match status" value="1"/>
</dbReference>
<proteinExistence type="predicted"/>
<dbReference type="GO" id="GO:0016787">
    <property type="term" value="F:hydrolase activity"/>
    <property type="evidence" value="ECO:0007669"/>
    <property type="project" value="UniProtKB-KW"/>
</dbReference>
<dbReference type="Gene3D" id="3.40.50.1820">
    <property type="entry name" value="alpha/beta hydrolase"/>
    <property type="match status" value="1"/>
</dbReference>
<name>A0A511QR09_9VIBR</name>
<keyword evidence="1 4" id="KW-0378">Hydrolase</keyword>
<comment type="caution">
    <text evidence="4">The sequence shown here is derived from an EMBL/GenBank/DDBJ whole genome shotgun (WGS) entry which is preliminary data.</text>
</comment>
<feature type="signal peptide" evidence="2">
    <location>
        <begin position="1"/>
        <end position="32"/>
    </location>
</feature>
<dbReference type="GO" id="GO:0016020">
    <property type="term" value="C:membrane"/>
    <property type="evidence" value="ECO:0007669"/>
    <property type="project" value="TreeGrafter"/>
</dbReference>
<protein>
    <submittedName>
        <fullName evidence="4">AB hydrolase superfamily protein YdjP</fullName>
    </submittedName>
</protein>
<sequence length="305" mass="34290">MNMTTLSSKAMTTFGKGLLFGAIALSATAAQAEYVKISPELTMHYETAGHGDKVIVFTPGWLMSANAFEKQLEHFEGSDEYTAIAYSPRSQGLTTKTIEGNTYQQHGRDLAAFMEKLELDDVTLVGWSYGVAETLSYVHQFGNDNLNGLMLIDASPKIASKSYADFTWYLRDDSDGRSNWSTTTILEDKNALIDVFVPWMLEDTENKAAMKFWKDMAHQSSASAGATLNATGFYLDYTAEAQTFDAEKPMAWVVREEWKPVAEQWIEKNTPNASTAYFGKHAMFWERPEQFNEVLENFLDTIETE</sequence>
<dbReference type="OrthoDB" id="5853561at2"/>